<name>A0A9D4B0B3_9SAUR</name>
<dbReference type="Proteomes" id="UP000827986">
    <property type="component" value="Unassembled WGS sequence"/>
</dbReference>
<dbReference type="AlphaFoldDB" id="A0A9D4B0B3"/>
<sequence>MLNINMEPPRLGVISPITIFAYEELTSGKLVWKEEKGEITILAMADTQDAMSSGFNKNPNLVSLTKIKESCEWITEHKGIENCTKYHNRKLVHPIKSTCISSSINRQMRHL</sequence>
<comment type="caution">
    <text evidence="1">The sequence shown here is derived from an EMBL/GenBank/DDBJ whole genome shotgun (WGS) entry which is preliminary data.</text>
</comment>
<keyword evidence="2" id="KW-1185">Reference proteome</keyword>
<proteinExistence type="predicted"/>
<gene>
    <name evidence="1" type="ORF">KIL84_010715</name>
</gene>
<reference evidence="1" key="1">
    <citation type="submission" date="2021-09" db="EMBL/GenBank/DDBJ databases">
        <title>The genome of Mauremys mutica provides insights into the evolution of semi-aquatic lifestyle.</title>
        <authorList>
            <person name="Gong S."/>
            <person name="Gao Y."/>
        </authorList>
    </citation>
    <scope>NUCLEOTIDE SEQUENCE</scope>
    <source>
        <strain evidence="1">MM-2020</strain>
        <tissue evidence="1">Muscle</tissue>
    </source>
</reference>
<dbReference type="EMBL" id="JAHDVG010000474">
    <property type="protein sequence ID" value="KAH1177013.1"/>
    <property type="molecule type" value="Genomic_DNA"/>
</dbReference>
<evidence type="ECO:0000313" key="2">
    <source>
        <dbReference type="Proteomes" id="UP000827986"/>
    </source>
</evidence>
<organism evidence="1 2">
    <name type="scientific">Mauremys mutica</name>
    <name type="common">yellowpond turtle</name>
    <dbReference type="NCBI Taxonomy" id="74926"/>
    <lineage>
        <taxon>Eukaryota</taxon>
        <taxon>Metazoa</taxon>
        <taxon>Chordata</taxon>
        <taxon>Craniata</taxon>
        <taxon>Vertebrata</taxon>
        <taxon>Euteleostomi</taxon>
        <taxon>Archelosauria</taxon>
        <taxon>Testudinata</taxon>
        <taxon>Testudines</taxon>
        <taxon>Cryptodira</taxon>
        <taxon>Durocryptodira</taxon>
        <taxon>Testudinoidea</taxon>
        <taxon>Geoemydidae</taxon>
        <taxon>Geoemydinae</taxon>
        <taxon>Mauremys</taxon>
    </lineage>
</organism>
<accession>A0A9D4B0B3</accession>
<protein>
    <submittedName>
        <fullName evidence="1">Uncharacterized protein</fullName>
    </submittedName>
</protein>
<evidence type="ECO:0000313" key="1">
    <source>
        <dbReference type="EMBL" id="KAH1177013.1"/>
    </source>
</evidence>